<keyword evidence="3" id="KW-0804">Transcription</keyword>
<organism evidence="6 9">
    <name type="scientific">Mycobacteroides salmoniphilum</name>
    <dbReference type="NCBI Taxonomy" id="404941"/>
    <lineage>
        <taxon>Bacteria</taxon>
        <taxon>Bacillati</taxon>
        <taxon>Actinomycetota</taxon>
        <taxon>Actinomycetes</taxon>
        <taxon>Mycobacteriales</taxon>
        <taxon>Mycobacteriaceae</taxon>
        <taxon>Mycobacteroides</taxon>
    </lineage>
</organism>
<dbReference type="InterPro" id="IPR009057">
    <property type="entry name" value="Homeodomain-like_sf"/>
</dbReference>
<dbReference type="PRINTS" id="PR00455">
    <property type="entry name" value="HTHTETR"/>
</dbReference>
<keyword evidence="2 4" id="KW-0238">DNA-binding</keyword>
<name>A0A4R8SLM3_9MYCO</name>
<dbReference type="EMBL" id="PECK01000001">
    <property type="protein sequence ID" value="TDZ98527.1"/>
    <property type="molecule type" value="Genomic_DNA"/>
</dbReference>
<evidence type="ECO:0000313" key="7">
    <source>
        <dbReference type="EMBL" id="TEA03057.1"/>
    </source>
</evidence>
<accession>A0A4R8SLM3</accession>
<evidence type="ECO:0000256" key="3">
    <source>
        <dbReference type="ARBA" id="ARBA00023163"/>
    </source>
</evidence>
<dbReference type="OrthoDB" id="9795011at2"/>
<feature type="domain" description="HTH tetR-type" evidence="5">
    <location>
        <begin position="6"/>
        <end position="65"/>
    </location>
</feature>
<dbReference type="Pfam" id="PF21597">
    <property type="entry name" value="TetR_C_43"/>
    <property type="match status" value="1"/>
</dbReference>
<dbReference type="GO" id="GO:0003700">
    <property type="term" value="F:DNA-binding transcription factor activity"/>
    <property type="evidence" value="ECO:0007669"/>
    <property type="project" value="TreeGrafter"/>
</dbReference>
<evidence type="ECO:0000256" key="4">
    <source>
        <dbReference type="PROSITE-ProRule" id="PRU00335"/>
    </source>
</evidence>
<protein>
    <submittedName>
        <fullName evidence="6">HTH-type transcriptional repressor KstR</fullName>
    </submittedName>
</protein>
<dbReference type="SUPFAM" id="SSF46689">
    <property type="entry name" value="Homeodomain-like"/>
    <property type="match status" value="1"/>
</dbReference>
<reference evidence="8 9" key="1">
    <citation type="journal article" date="2019" name="Sci. Rep.">
        <title>Extended insight into the Mycobacterium chelonae-abscessus complex through whole genome sequencing of Mycobacterium salmoniphilum outbreak and Mycobacterium salmoniphilum-like strains.</title>
        <authorList>
            <person name="Behra P.R.K."/>
            <person name="Das S."/>
            <person name="Pettersson B.M.F."/>
            <person name="Shirreff L."/>
            <person name="DuCote T."/>
            <person name="Jacobsson K.G."/>
            <person name="Ennis D.G."/>
            <person name="Kirsebom L.A."/>
        </authorList>
    </citation>
    <scope>NUCLEOTIDE SEQUENCE [LARGE SCALE GENOMIC DNA]</scope>
    <source>
        <strain evidence="7 8">CCUG 60883</strain>
        <strain evidence="6 9">CCUG 60885</strain>
    </source>
</reference>
<dbReference type="PANTHER" id="PTHR30055">
    <property type="entry name" value="HTH-TYPE TRANSCRIPTIONAL REGULATOR RUTR"/>
    <property type="match status" value="1"/>
</dbReference>
<evidence type="ECO:0000256" key="2">
    <source>
        <dbReference type="ARBA" id="ARBA00023125"/>
    </source>
</evidence>
<dbReference type="GO" id="GO:0000976">
    <property type="term" value="F:transcription cis-regulatory region binding"/>
    <property type="evidence" value="ECO:0007669"/>
    <property type="project" value="TreeGrafter"/>
</dbReference>
<evidence type="ECO:0000313" key="9">
    <source>
        <dbReference type="Proteomes" id="UP000295685"/>
    </source>
</evidence>
<dbReference type="Pfam" id="PF00440">
    <property type="entry name" value="TetR_N"/>
    <property type="match status" value="1"/>
</dbReference>
<feature type="DNA-binding region" description="H-T-H motif" evidence="4">
    <location>
        <begin position="28"/>
        <end position="47"/>
    </location>
</feature>
<evidence type="ECO:0000313" key="8">
    <source>
        <dbReference type="Proteomes" id="UP000294844"/>
    </source>
</evidence>
<keyword evidence="1" id="KW-0805">Transcription regulation</keyword>
<dbReference type="Proteomes" id="UP000295685">
    <property type="component" value="Unassembled WGS sequence"/>
</dbReference>
<evidence type="ECO:0000259" key="5">
    <source>
        <dbReference type="PROSITE" id="PS50977"/>
    </source>
</evidence>
<dbReference type="EMBL" id="PECM01000009">
    <property type="protein sequence ID" value="TEA03057.1"/>
    <property type="molecule type" value="Genomic_DNA"/>
</dbReference>
<evidence type="ECO:0000256" key="1">
    <source>
        <dbReference type="ARBA" id="ARBA00023015"/>
    </source>
</evidence>
<gene>
    <name evidence="6" type="primary">kstR_1</name>
    <name evidence="7" type="synonym">kstR_2</name>
    <name evidence="7" type="ORF">CCUG60883_03681</name>
    <name evidence="6" type="ORF">CCUG60885_00397</name>
</gene>
<dbReference type="PROSITE" id="PS50977">
    <property type="entry name" value="HTH_TETR_2"/>
    <property type="match status" value="1"/>
</dbReference>
<dbReference type="Gene3D" id="1.10.357.10">
    <property type="entry name" value="Tetracycline Repressor, domain 2"/>
    <property type="match status" value="1"/>
</dbReference>
<dbReference type="AlphaFoldDB" id="A0A4R8SLM3"/>
<dbReference type="InterPro" id="IPR001647">
    <property type="entry name" value="HTH_TetR"/>
</dbReference>
<sequence>MRADAARNRTRILDTARELLAERGLGMPLDVIAQRAGVGPGSLYRHFPAKNALVAAVVVDRFSEIIDMGRNLLSKNPPQALTKFLETLFTWITDDQAMIEVIAGPPVDLGRIAPDTERELDELLNQMLIAGHAARTIRDGITIADVKALLAVAKTPRHDSVSATRVFHVVIDGLRTQTQRS</sequence>
<dbReference type="SUPFAM" id="SSF48498">
    <property type="entry name" value="Tetracyclin repressor-like, C-terminal domain"/>
    <property type="match status" value="1"/>
</dbReference>
<proteinExistence type="predicted"/>
<dbReference type="InterPro" id="IPR036271">
    <property type="entry name" value="Tet_transcr_reg_TetR-rel_C_sf"/>
</dbReference>
<comment type="caution">
    <text evidence="6">The sequence shown here is derived from an EMBL/GenBank/DDBJ whole genome shotgun (WGS) entry which is preliminary data.</text>
</comment>
<dbReference type="InterPro" id="IPR049445">
    <property type="entry name" value="TetR_SbtR-like_C"/>
</dbReference>
<dbReference type="RefSeq" id="WP_134144659.1">
    <property type="nucleotide sequence ID" value="NZ_PECK01000001.1"/>
</dbReference>
<dbReference type="PANTHER" id="PTHR30055:SF234">
    <property type="entry name" value="HTH-TYPE TRANSCRIPTIONAL REGULATOR BETI"/>
    <property type="match status" value="1"/>
</dbReference>
<dbReference type="Proteomes" id="UP000294844">
    <property type="component" value="Unassembled WGS sequence"/>
</dbReference>
<dbReference type="InterPro" id="IPR050109">
    <property type="entry name" value="HTH-type_TetR-like_transc_reg"/>
</dbReference>
<evidence type="ECO:0000313" key="6">
    <source>
        <dbReference type="EMBL" id="TDZ98527.1"/>
    </source>
</evidence>
<keyword evidence="8" id="KW-1185">Reference proteome</keyword>